<comment type="caution">
    <text evidence="12">The sequence shown here is derived from an EMBL/GenBank/DDBJ whole genome shotgun (WGS) entry which is preliminary data.</text>
</comment>
<evidence type="ECO:0000313" key="12">
    <source>
        <dbReference type="EMBL" id="KAA0175000.1"/>
    </source>
</evidence>
<name>A0A5A8EGC0_CAFRO</name>
<dbReference type="SMART" id="SM01130">
    <property type="entry name" value="DHDPS"/>
    <property type="match status" value="1"/>
</dbReference>
<dbReference type="OrthoDB" id="191315at2759"/>
<evidence type="ECO:0000256" key="6">
    <source>
        <dbReference type="ARBA" id="ARBA00023239"/>
    </source>
</evidence>
<dbReference type="AlphaFoldDB" id="A0A5A8EGC0"/>
<comment type="subcellular location">
    <subcellularLocation>
        <location evidence="1">Cytoplasm</location>
    </subcellularLocation>
</comment>
<evidence type="ECO:0000313" key="13">
    <source>
        <dbReference type="Proteomes" id="UP000322899"/>
    </source>
</evidence>
<dbReference type="Gene3D" id="3.20.20.70">
    <property type="entry name" value="Aldolase class I"/>
    <property type="match status" value="1"/>
</dbReference>
<evidence type="ECO:0000256" key="3">
    <source>
        <dbReference type="ARBA" id="ARBA00006324"/>
    </source>
</evidence>
<dbReference type="GO" id="GO:0008747">
    <property type="term" value="F:N-acetylneuraminate lyase activity"/>
    <property type="evidence" value="ECO:0007669"/>
    <property type="project" value="UniProtKB-EC"/>
</dbReference>
<dbReference type="PRINTS" id="PR00146">
    <property type="entry name" value="DHPICSNTHASE"/>
</dbReference>
<comment type="pathway">
    <text evidence="2">Amino-sugar metabolism; N-acetylneuraminate degradation.</text>
</comment>
<organism evidence="12 13">
    <name type="scientific">Cafeteria roenbergensis</name>
    <name type="common">Marine flagellate</name>
    <dbReference type="NCBI Taxonomy" id="33653"/>
    <lineage>
        <taxon>Eukaryota</taxon>
        <taxon>Sar</taxon>
        <taxon>Stramenopiles</taxon>
        <taxon>Bigyra</taxon>
        <taxon>Opalozoa</taxon>
        <taxon>Bicosoecida</taxon>
        <taxon>Cafeteriaceae</taxon>
        <taxon>Cafeteria</taxon>
    </lineage>
</organism>
<keyword evidence="7" id="KW-0119">Carbohydrate metabolism</keyword>
<dbReference type="PIRSF" id="PIRSF001365">
    <property type="entry name" value="DHDPS"/>
    <property type="match status" value="1"/>
</dbReference>
<dbReference type="SUPFAM" id="SSF51569">
    <property type="entry name" value="Aldolase"/>
    <property type="match status" value="1"/>
</dbReference>
<dbReference type="EMBL" id="VLTO01000017">
    <property type="protein sequence ID" value="KAA0175000.1"/>
    <property type="molecule type" value="Genomic_DNA"/>
</dbReference>
<evidence type="ECO:0000256" key="11">
    <source>
        <dbReference type="PIRSR" id="PIRSR001365-2"/>
    </source>
</evidence>
<proteinExistence type="inferred from homology"/>
<dbReference type="InterPro" id="IPR013785">
    <property type="entry name" value="Aldolase_TIM"/>
</dbReference>
<dbReference type="Pfam" id="PF00701">
    <property type="entry name" value="DHDPS"/>
    <property type="match status" value="1"/>
</dbReference>
<dbReference type="GO" id="GO:0005737">
    <property type="term" value="C:cytoplasm"/>
    <property type="evidence" value="ECO:0007669"/>
    <property type="project" value="UniProtKB-SubCell"/>
</dbReference>
<feature type="binding site" evidence="11">
    <location>
        <position position="220"/>
    </location>
    <ligand>
        <name>pyruvate</name>
        <dbReference type="ChEBI" id="CHEBI:15361"/>
    </ligand>
</feature>
<gene>
    <name evidence="12" type="ORF">FNF27_03531</name>
</gene>
<comment type="similarity">
    <text evidence="3">Belongs to the DapA family. NanA subfamily.</text>
</comment>
<dbReference type="EC" id="4.1.3.3" evidence="4"/>
<dbReference type="InterPro" id="IPR002220">
    <property type="entry name" value="DapA-like"/>
</dbReference>
<reference evidence="12 13" key="1">
    <citation type="submission" date="2019-07" db="EMBL/GenBank/DDBJ databases">
        <title>Genomes of Cafeteria roenbergensis.</title>
        <authorList>
            <person name="Fischer M.G."/>
            <person name="Hackl T."/>
            <person name="Roman M."/>
        </authorList>
    </citation>
    <scope>NUCLEOTIDE SEQUENCE [LARGE SCALE GENOMIC DNA]</scope>
    <source>
        <strain evidence="12 13">E4-10P</strain>
    </source>
</reference>
<feature type="active site" description="Proton donor/acceptor" evidence="10">
    <location>
        <position position="147"/>
    </location>
</feature>
<accession>A0A5A8EGC0</accession>
<evidence type="ECO:0000256" key="7">
    <source>
        <dbReference type="ARBA" id="ARBA00023277"/>
    </source>
</evidence>
<dbReference type="PANTHER" id="PTHR12128:SF21">
    <property type="entry name" value="N-ACETYLNEURAMINATE LYASE"/>
    <property type="match status" value="1"/>
</dbReference>
<dbReference type="PANTHER" id="PTHR12128">
    <property type="entry name" value="DIHYDRODIPICOLINATE SYNTHASE"/>
    <property type="match status" value="1"/>
</dbReference>
<evidence type="ECO:0000256" key="10">
    <source>
        <dbReference type="PIRSR" id="PIRSR001365-1"/>
    </source>
</evidence>
<keyword evidence="5" id="KW-0963">Cytoplasm</keyword>
<dbReference type="Proteomes" id="UP000322899">
    <property type="component" value="Unassembled WGS sequence"/>
</dbReference>
<evidence type="ECO:0000256" key="1">
    <source>
        <dbReference type="ARBA" id="ARBA00004496"/>
    </source>
</evidence>
<sequence length="315" mass="33556">MDPAIAEFRVGEFAGATYSPFADDGLSLNLDAIGPYAAFLASKGLHCVFINGTSGESMSLSEAERKAITERWVAEGAKQSPRIRVVAHIGCDSLTATCELARHAQEVGVDAISSMAPVMLKPTSAAELAGWLKHVCAAAPRTPFYYYHFPAITGIGVNPLSILRAVEAARIPQFRGFKFTDYSLFDYERCVTHAGGAYEICYGRDDALLGGIATGATSHIGNGFCFMIGPFKRIKAAVARGDLAAARKEQAMVNRVVEVMGDPAFGSGLAASKAMQALRGVPVGPVRLPIRALDAAAMTLLRARLDALGFFDWCD</sequence>
<keyword evidence="6 9" id="KW-0456">Lyase</keyword>
<evidence type="ECO:0000256" key="2">
    <source>
        <dbReference type="ARBA" id="ARBA00004878"/>
    </source>
</evidence>
<evidence type="ECO:0000256" key="8">
    <source>
        <dbReference type="ARBA" id="ARBA00044906"/>
    </source>
</evidence>
<evidence type="ECO:0000256" key="5">
    <source>
        <dbReference type="ARBA" id="ARBA00022490"/>
    </source>
</evidence>
<evidence type="ECO:0000256" key="4">
    <source>
        <dbReference type="ARBA" id="ARBA00012911"/>
    </source>
</evidence>
<comment type="catalytic activity">
    <reaction evidence="8">
        <text>aceneuramate = aldehydo-N-acetyl-D-mannosamine + pyruvate</text>
        <dbReference type="Rhea" id="RHEA:23296"/>
        <dbReference type="ChEBI" id="CHEBI:15361"/>
        <dbReference type="ChEBI" id="CHEBI:17122"/>
        <dbReference type="ChEBI" id="CHEBI:173083"/>
        <dbReference type="EC" id="4.1.3.3"/>
    </reaction>
</comment>
<protein>
    <recommendedName>
        <fullName evidence="4">N-acetylneuraminate lyase</fullName>
        <ecNumber evidence="4">4.1.3.3</ecNumber>
    </recommendedName>
</protein>
<feature type="active site" description="Schiff-base intermediate with substrate" evidence="10">
    <location>
        <position position="178"/>
    </location>
</feature>
<evidence type="ECO:0000256" key="9">
    <source>
        <dbReference type="PIRNR" id="PIRNR001365"/>
    </source>
</evidence>